<dbReference type="AlphaFoldDB" id="A0AAD5Q2I3"/>
<evidence type="ECO:0000313" key="2">
    <source>
        <dbReference type="Proteomes" id="UP001209570"/>
    </source>
</evidence>
<name>A0AAD5Q2I3_PYTIN</name>
<dbReference type="EMBL" id="JAKCXM010000573">
    <property type="protein sequence ID" value="KAJ0392778.1"/>
    <property type="molecule type" value="Genomic_DNA"/>
</dbReference>
<comment type="caution">
    <text evidence="1">The sequence shown here is derived from an EMBL/GenBank/DDBJ whole genome shotgun (WGS) entry which is preliminary data.</text>
</comment>
<evidence type="ECO:0000313" key="1">
    <source>
        <dbReference type="EMBL" id="KAJ0392778.1"/>
    </source>
</evidence>
<dbReference type="Proteomes" id="UP001209570">
    <property type="component" value="Unassembled WGS sequence"/>
</dbReference>
<organism evidence="1 2">
    <name type="scientific">Pythium insidiosum</name>
    <name type="common">Pythiosis disease agent</name>
    <dbReference type="NCBI Taxonomy" id="114742"/>
    <lineage>
        <taxon>Eukaryota</taxon>
        <taxon>Sar</taxon>
        <taxon>Stramenopiles</taxon>
        <taxon>Oomycota</taxon>
        <taxon>Peronosporomycetes</taxon>
        <taxon>Pythiales</taxon>
        <taxon>Pythiaceae</taxon>
        <taxon>Pythium</taxon>
    </lineage>
</organism>
<sequence length="136" mass="15506">MRLRPHNRRSDHVFRSTLCGGEAILDLARKPTLSVVDNTLGLDACRLRVHDTEKRLLSDRRLFTAMLIDCGDNTLVCMLYQGMDTVTRASVEEFVVKWHGPEHEKAVIDEIGRYAEHVARLPTIDPRTVRLLKEGV</sequence>
<protein>
    <submittedName>
        <fullName evidence="1">Uncharacterized protein</fullName>
    </submittedName>
</protein>
<reference evidence="1" key="1">
    <citation type="submission" date="2021-12" db="EMBL/GenBank/DDBJ databases">
        <title>Prjna785345.</title>
        <authorList>
            <person name="Rujirawat T."/>
            <person name="Krajaejun T."/>
        </authorList>
    </citation>
    <scope>NUCLEOTIDE SEQUENCE</scope>
    <source>
        <strain evidence="1">Pi057C3</strain>
    </source>
</reference>
<accession>A0AAD5Q2I3</accession>
<keyword evidence="2" id="KW-1185">Reference proteome</keyword>
<gene>
    <name evidence="1" type="ORF">P43SY_005624</name>
</gene>
<proteinExistence type="predicted"/>